<dbReference type="AlphaFoldDB" id="C8NFC3"/>
<feature type="signal peptide" evidence="1">
    <location>
        <begin position="1"/>
        <end position="22"/>
    </location>
</feature>
<feature type="chain" id="PRO_5039705939" description="Lipoprotein" evidence="1">
    <location>
        <begin position="23"/>
        <end position="435"/>
    </location>
</feature>
<dbReference type="RefSeq" id="WP_005605840.1">
    <property type="nucleotide sequence ID" value="NZ_CP102283.1"/>
</dbReference>
<evidence type="ECO:0000313" key="3">
    <source>
        <dbReference type="Proteomes" id="UP000005926"/>
    </source>
</evidence>
<name>C8NFC3_9LACT</name>
<keyword evidence="1" id="KW-0732">Signal</keyword>
<accession>C8NFC3</accession>
<dbReference type="PROSITE" id="PS51257">
    <property type="entry name" value="PROKAR_LIPOPROTEIN"/>
    <property type="match status" value="1"/>
</dbReference>
<dbReference type="GeneID" id="78413052"/>
<organism evidence="2 3">
    <name type="scientific">Granulicatella adiacens ATCC 49175</name>
    <dbReference type="NCBI Taxonomy" id="638301"/>
    <lineage>
        <taxon>Bacteria</taxon>
        <taxon>Bacillati</taxon>
        <taxon>Bacillota</taxon>
        <taxon>Bacilli</taxon>
        <taxon>Lactobacillales</taxon>
        <taxon>Carnobacteriaceae</taxon>
        <taxon>Granulicatella</taxon>
    </lineage>
</organism>
<dbReference type="EMBL" id="ACKZ01000013">
    <property type="protein sequence ID" value="EEW37652.1"/>
    <property type="molecule type" value="Genomic_DNA"/>
</dbReference>
<comment type="caution">
    <text evidence="2">The sequence shown here is derived from an EMBL/GenBank/DDBJ whole genome shotgun (WGS) entry which is preliminary data.</text>
</comment>
<dbReference type="Proteomes" id="UP000005926">
    <property type="component" value="Unassembled WGS sequence"/>
</dbReference>
<dbReference type="HOGENOM" id="CLU_629915_0_0_9"/>
<gene>
    <name evidence="2" type="ORF">HMPREF0444_0618</name>
</gene>
<evidence type="ECO:0000256" key="1">
    <source>
        <dbReference type="SAM" id="SignalP"/>
    </source>
</evidence>
<sequence>MGRLGKKYLFALLSIFSVFVIAGCSQGSNNSDSSAAAKTEETKITTDIEGEWKLTDIHNSMQSVYSIYKLNVDTFGKLLTTFDDLDMRLKVNGENVEVSYSTDLNRFAEDYYKISKQDISLEAFKEKLFPKIKELADPYKTNKVTTDTATGAFTFYAPGTVNSKDKTLNFEEPLNFIMYFPVTFTEAYDPVTYKYDLKDNLLIISMDGTEKETQLPAHVELKFERVSGSENNTTEPTSKQTVSLDGKWELMNTREALLRGLFYRVNKKNKKAFQLIYVNALKDLKPTLTISGNSATYDVLVHLTDAYNADYNYYYQTTKTENKDSREKYINFYFNRLKTDLSVSLNSKIEIDEANYSVHTVVPNGKVDTKNKTITFPNPMAIADFVIFSEASQAYLETTYHYSLDGDVLTITFEKPDSSKIYNIYYELKFKKVQN</sequence>
<protein>
    <recommendedName>
        <fullName evidence="4">Lipoprotein</fullName>
    </recommendedName>
</protein>
<evidence type="ECO:0008006" key="4">
    <source>
        <dbReference type="Google" id="ProtNLM"/>
    </source>
</evidence>
<proteinExistence type="predicted"/>
<reference evidence="2 3" key="1">
    <citation type="submission" date="2009-08" db="EMBL/GenBank/DDBJ databases">
        <authorList>
            <person name="Muzny D."/>
            <person name="Qin X."/>
            <person name="Deng J."/>
            <person name="Jiang H."/>
            <person name="Liu Y."/>
            <person name="Qu J."/>
            <person name="Song X.-Z."/>
            <person name="Zhang L."/>
            <person name="Thornton R."/>
            <person name="Coyle M."/>
            <person name="Francisco L."/>
            <person name="Jackson L."/>
            <person name="Javaid M."/>
            <person name="Korchina V."/>
            <person name="Kovar C."/>
            <person name="Mata R."/>
            <person name="Mathew T."/>
            <person name="Ngo R."/>
            <person name="Nguyen L."/>
            <person name="Nguyen N."/>
            <person name="Okwuonu G."/>
            <person name="Ongeri F."/>
            <person name="Pham C."/>
            <person name="Simmons D."/>
            <person name="Wilczek-Boney K."/>
            <person name="Hale W."/>
            <person name="Jakkamsetti A."/>
            <person name="Pham P."/>
            <person name="Ruth R."/>
            <person name="San Lucas F."/>
            <person name="Warren J."/>
            <person name="Zhang J."/>
            <person name="Zhao Z."/>
            <person name="Zhou C."/>
            <person name="Zhu D."/>
            <person name="Lee S."/>
            <person name="Bess C."/>
            <person name="Blankenburg K."/>
            <person name="Forbes L."/>
            <person name="Fu Q."/>
            <person name="Gubbala S."/>
            <person name="Hirani K."/>
            <person name="Jayaseelan J.C."/>
            <person name="Lara F."/>
            <person name="Munidasa M."/>
            <person name="Palculict T."/>
            <person name="Patil S."/>
            <person name="Pu L.-L."/>
            <person name="Saada N."/>
            <person name="Tang L."/>
            <person name="Weissenberger G."/>
            <person name="Zhu Y."/>
            <person name="Hemphill L."/>
            <person name="Shang Y."/>
            <person name="Youmans B."/>
            <person name="Ayvaz T."/>
            <person name="Ross M."/>
            <person name="Santibanez J."/>
            <person name="Aqrawi P."/>
            <person name="Gross S."/>
            <person name="Joshi V."/>
            <person name="Fowler G."/>
            <person name="Nazareth L."/>
            <person name="Reid J."/>
            <person name="Worley K."/>
            <person name="Petrosino J."/>
            <person name="Highlander S."/>
            <person name="Gibbs R."/>
        </authorList>
    </citation>
    <scope>NUCLEOTIDE SEQUENCE [LARGE SCALE GENOMIC DNA]</scope>
    <source>
        <strain evidence="2 3">ATCC 49175</strain>
    </source>
</reference>
<keyword evidence="3" id="KW-1185">Reference proteome</keyword>
<evidence type="ECO:0000313" key="2">
    <source>
        <dbReference type="EMBL" id="EEW37652.1"/>
    </source>
</evidence>